<dbReference type="SUPFAM" id="SSF46894">
    <property type="entry name" value="C-terminal effector domain of the bipartite response regulators"/>
    <property type="match status" value="1"/>
</dbReference>
<dbReference type="InterPro" id="IPR016032">
    <property type="entry name" value="Sig_transdc_resp-reg_C-effctor"/>
</dbReference>
<evidence type="ECO:0000256" key="1">
    <source>
        <dbReference type="ARBA" id="ARBA00022553"/>
    </source>
</evidence>
<dbReference type="PROSITE" id="PS50110">
    <property type="entry name" value="RESPONSE_REGULATORY"/>
    <property type="match status" value="1"/>
</dbReference>
<dbReference type="SUPFAM" id="SSF52172">
    <property type="entry name" value="CheY-like"/>
    <property type="match status" value="1"/>
</dbReference>
<accession>A0ABY8FXX6</accession>
<evidence type="ECO:0000256" key="2">
    <source>
        <dbReference type="ARBA" id="ARBA00023125"/>
    </source>
</evidence>
<dbReference type="InterPro" id="IPR001789">
    <property type="entry name" value="Sig_transdc_resp-reg_receiver"/>
</dbReference>
<dbReference type="InterPro" id="IPR058245">
    <property type="entry name" value="NreC/VraR/RcsB-like_REC"/>
</dbReference>
<proteinExistence type="predicted"/>
<dbReference type="SMART" id="SM00448">
    <property type="entry name" value="REC"/>
    <property type="match status" value="1"/>
</dbReference>
<dbReference type="Proteomes" id="UP001215216">
    <property type="component" value="Chromosome"/>
</dbReference>
<organism evidence="5 6">
    <name type="scientific">Arcanobacterium canis</name>
    <dbReference type="NCBI Taxonomy" id="999183"/>
    <lineage>
        <taxon>Bacteria</taxon>
        <taxon>Bacillati</taxon>
        <taxon>Actinomycetota</taxon>
        <taxon>Actinomycetes</taxon>
        <taxon>Actinomycetales</taxon>
        <taxon>Actinomycetaceae</taxon>
        <taxon>Arcanobacterium</taxon>
    </lineage>
</organism>
<evidence type="ECO:0000313" key="6">
    <source>
        <dbReference type="Proteomes" id="UP001215216"/>
    </source>
</evidence>
<protein>
    <submittedName>
        <fullName evidence="5">Response regulator transcription factor</fullName>
    </submittedName>
</protein>
<dbReference type="Pfam" id="PF00196">
    <property type="entry name" value="GerE"/>
    <property type="match status" value="1"/>
</dbReference>
<evidence type="ECO:0000313" key="5">
    <source>
        <dbReference type="EMBL" id="WFM83365.1"/>
    </source>
</evidence>
<gene>
    <name evidence="5" type="ORF">P7079_08255</name>
</gene>
<dbReference type="RefSeq" id="WP_278012760.1">
    <property type="nucleotide sequence ID" value="NZ_CP121208.1"/>
</dbReference>
<reference evidence="5 6" key="1">
    <citation type="submission" date="2023-03" db="EMBL/GenBank/DDBJ databases">
        <title>Complete genome of Arcanobacterium canis strain DSM 25104 isolated in 2010 from a canine otitis externa in Germany.</title>
        <authorList>
            <person name="Borowiak M."/>
            <person name="Kreitlow A."/>
            <person name="Malorny B."/>
            <person name="Laemmler C."/>
            <person name="Prenger-Berninghoff E."/>
            <person name="Ploetz M."/>
            <person name="Abdulmawjood A."/>
        </authorList>
    </citation>
    <scope>NUCLEOTIDE SEQUENCE [LARGE SCALE GENOMIC DNA]</scope>
    <source>
        <strain evidence="5 6">DSM 25104</strain>
    </source>
</reference>
<evidence type="ECO:0000256" key="3">
    <source>
        <dbReference type="PROSITE-ProRule" id="PRU00169"/>
    </source>
</evidence>
<dbReference type="InterPro" id="IPR039420">
    <property type="entry name" value="WalR-like"/>
</dbReference>
<dbReference type="SMART" id="SM00421">
    <property type="entry name" value="HTH_LUXR"/>
    <property type="match status" value="1"/>
</dbReference>
<feature type="modified residue" description="4-aspartylphosphate" evidence="3">
    <location>
        <position position="57"/>
    </location>
</feature>
<evidence type="ECO:0000259" key="4">
    <source>
        <dbReference type="PROSITE" id="PS50110"/>
    </source>
</evidence>
<dbReference type="CDD" id="cd17535">
    <property type="entry name" value="REC_NarL-like"/>
    <property type="match status" value="1"/>
</dbReference>
<dbReference type="PANTHER" id="PTHR43214">
    <property type="entry name" value="TWO-COMPONENT RESPONSE REGULATOR"/>
    <property type="match status" value="1"/>
</dbReference>
<dbReference type="InterPro" id="IPR000792">
    <property type="entry name" value="Tscrpt_reg_LuxR_C"/>
</dbReference>
<sequence length="224" mass="24903">MSKPIRIILADDDEQYIAVLARFFDRQDDMEVITVAHDGEEAITAAATRLADMIILDVDMPCADGPSAAKTIKRISPKLKILMLTAFRHPNTLEHCLRLGVSGFLTKDTMPQQLVEQVRLAMTGQTVLGPSPAQILTASYLASQHSREEFAEFVEVVENLSPRLRNVFDDVVLAYTNKEIAQRQGLSETTVRGYVTEILTMTRMRSRAKIILTAAKTGFVHDGN</sequence>
<keyword evidence="1 3" id="KW-0597">Phosphoprotein</keyword>
<dbReference type="PANTHER" id="PTHR43214:SF42">
    <property type="entry name" value="TRANSCRIPTIONAL REGULATORY PROTEIN DESR"/>
    <property type="match status" value="1"/>
</dbReference>
<keyword evidence="2" id="KW-0238">DNA-binding</keyword>
<dbReference type="InterPro" id="IPR011006">
    <property type="entry name" value="CheY-like_superfamily"/>
</dbReference>
<dbReference type="EMBL" id="CP121208">
    <property type="protein sequence ID" value="WFM83365.1"/>
    <property type="molecule type" value="Genomic_DNA"/>
</dbReference>
<name>A0ABY8FXX6_9ACTO</name>
<dbReference type="Pfam" id="PF00072">
    <property type="entry name" value="Response_reg"/>
    <property type="match status" value="1"/>
</dbReference>
<feature type="domain" description="Response regulatory" evidence="4">
    <location>
        <begin position="6"/>
        <end position="122"/>
    </location>
</feature>
<keyword evidence="6" id="KW-1185">Reference proteome</keyword>
<dbReference type="Gene3D" id="3.40.50.2300">
    <property type="match status" value="1"/>
</dbReference>